<dbReference type="AlphaFoldDB" id="A0A1X2HD47"/>
<feature type="compositionally biased region" description="Low complexity" evidence="1">
    <location>
        <begin position="59"/>
        <end position="95"/>
    </location>
</feature>
<keyword evidence="4" id="KW-1185">Reference proteome</keyword>
<feature type="transmembrane region" description="Helical" evidence="2">
    <location>
        <begin position="260"/>
        <end position="280"/>
    </location>
</feature>
<dbReference type="Proteomes" id="UP000242180">
    <property type="component" value="Unassembled WGS sequence"/>
</dbReference>
<keyword evidence="2" id="KW-0472">Membrane</keyword>
<accession>A0A1X2HD47</accession>
<feature type="compositionally biased region" description="Low complexity" evidence="1">
    <location>
        <begin position="150"/>
        <end position="167"/>
    </location>
</feature>
<reference evidence="3 4" key="1">
    <citation type="submission" date="2016-07" db="EMBL/GenBank/DDBJ databases">
        <title>Pervasive Adenine N6-methylation of Active Genes in Fungi.</title>
        <authorList>
            <consortium name="DOE Joint Genome Institute"/>
            <person name="Mondo S.J."/>
            <person name="Dannebaum R.O."/>
            <person name="Kuo R.C."/>
            <person name="Labutti K."/>
            <person name="Haridas S."/>
            <person name="Kuo A."/>
            <person name="Salamov A."/>
            <person name="Ahrendt S.R."/>
            <person name="Lipzen A."/>
            <person name="Sullivan W."/>
            <person name="Andreopoulos W.B."/>
            <person name="Clum A."/>
            <person name="Lindquist E."/>
            <person name="Daum C."/>
            <person name="Ramamoorthy G.K."/>
            <person name="Gryganskyi A."/>
            <person name="Culley D."/>
            <person name="Magnuson J.K."/>
            <person name="James T.Y."/>
            <person name="O'Malley M.A."/>
            <person name="Stajich J.E."/>
            <person name="Spatafora J.W."/>
            <person name="Visel A."/>
            <person name="Grigoriev I.V."/>
        </authorList>
    </citation>
    <scope>NUCLEOTIDE SEQUENCE [LARGE SCALE GENOMIC DNA]</scope>
    <source>
        <strain evidence="3 4">NRRL 2496</strain>
    </source>
</reference>
<name>A0A1X2HD47_SYNRA</name>
<feature type="transmembrane region" description="Helical" evidence="2">
    <location>
        <begin position="292"/>
        <end position="314"/>
    </location>
</feature>
<feature type="region of interest" description="Disordered" evidence="1">
    <location>
        <begin position="59"/>
        <end position="96"/>
    </location>
</feature>
<evidence type="ECO:0000256" key="1">
    <source>
        <dbReference type="SAM" id="MobiDB-lite"/>
    </source>
</evidence>
<keyword evidence="2" id="KW-0812">Transmembrane</keyword>
<dbReference type="OMA" id="CTIRQGI"/>
<feature type="compositionally biased region" description="Basic residues" evidence="1">
    <location>
        <begin position="169"/>
        <end position="189"/>
    </location>
</feature>
<evidence type="ECO:0000313" key="4">
    <source>
        <dbReference type="Proteomes" id="UP000242180"/>
    </source>
</evidence>
<feature type="transmembrane region" description="Helical" evidence="2">
    <location>
        <begin position="204"/>
        <end position="229"/>
    </location>
</feature>
<evidence type="ECO:0000256" key="2">
    <source>
        <dbReference type="SAM" id="Phobius"/>
    </source>
</evidence>
<dbReference type="EMBL" id="MCGN01000005">
    <property type="protein sequence ID" value="ORY96711.1"/>
    <property type="molecule type" value="Genomic_DNA"/>
</dbReference>
<organism evidence="3 4">
    <name type="scientific">Syncephalastrum racemosum</name>
    <name type="common">Filamentous fungus</name>
    <dbReference type="NCBI Taxonomy" id="13706"/>
    <lineage>
        <taxon>Eukaryota</taxon>
        <taxon>Fungi</taxon>
        <taxon>Fungi incertae sedis</taxon>
        <taxon>Mucoromycota</taxon>
        <taxon>Mucoromycotina</taxon>
        <taxon>Mucoromycetes</taxon>
        <taxon>Mucorales</taxon>
        <taxon>Syncephalastraceae</taxon>
        <taxon>Syncephalastrum</taxon>
    </lineage>
</organism>
<proteinExistence type="predicted"/>
<keyword evidence="2" id="KW-1133">Transmembrane helix</keyword>
<gene>
    <name evidence="3" type="ORF">BCR43DRAFT_285257</name>
</gene>
<evidence type="ECO:0000313" key="3">
    <source>
        <dbReference type="EMBL" id="ORY96711.1"/>
    </source>
</evidence>
<sequence length="735" mass="83032">MRESLFEMFGSVRLVQEVSRSTTQATIPAVAPIAAVPEEPAIDSTGITNYPTNYTPPVNTTANSHSTTLSTTPTASSLTTTAQPQSPATSTPSSAVCTPYWPSHPVQPIPLLPNYTPATSPMQQTTQQQTTSQTRWMNKHRSLRSLLFGAGTATTGTSTSTSASTSTRGHARKNSRHRLLRKQAPRRRLSQQLERNKSKSQKLLCLWPLPIITRYTIAISLVISALNFFNLLHVTCSAPSYVIHRFEIANLLLSPFLFNWSLHGLLLFGWNVLILGLFEESLTHMLGGTRRFVRVLVGIVLSVCAIRQGLGYVFSKSTGWALPTLFFSDSVHECNQGIAPFLFALLTVQSLSIDDKYIMIYGKEDSHQKMTIRKVTLQLLMCLVNYTVKNILWWSLTGLLTGYLATIIIQTSLLRDRVRDEETYDEKEVLDPLSALEGCTKRAIPLWRLLWSAIKKGAIVVMVTLPVLLIFNTYYYSWEGIVDPATLNQLTQDRYMFTFVVMTAPRRGDVPLLSRTLESYLANWPVDPEPHSLYSRIQAIVYTHFTQHRQYDLARDRFSNDLKGQRYLKWVREEGTEMNQRLHVSKALSLAADNFQSTYVALLEDDFPVCGPNEWREIENVIYEANEHVPNHCGVFVGTGGSGVFMKPEIAKLSAELLLKYDKTPPDIVIQQCLRGELDECSQCAQTLVTSKTLLMYHIGYNTSTSEDRLYKKDEFQCGWRHPFVSLAWLFILLY</sequence>
<feature type="region of interest" description="Disordered" evidence="1">
    <location>
        <begin position="150"/>
        <end position="195"/>
    </location>
</feature>
<comment type="caution">
    <text evidence="3">The sequence shown here is derived from an EMBL/GenBank/DDBJ whole genome shotgun (WGS) entry which is preliminary data.</text>
</comment>
<feature type="transmembrane region" description="Helical" evidence="2">
    <location>
        <begin position="391"/>
        <end position="409"/>
    </location>
</feature>
<dbReference type="STRING" id="13706.A0A1X2HD47"/>
<dbReference type="OrthoDB" id="3339358at2759"/>
<protein>
    <submittedName>
        <fullName evidence="3">Uncharacterized protein</fullName>
    </submittedName>
</protein>
<dbReference type="InParanoid" id="A0A1X2HD47"/>